<accession>A0ABZ1J5L2</accession>
<gene>
    <name evidence="1" type="ORF">OG288_00290</name>
</gene>
<evidence type="ECO:0000313" key="2">
    <source>
        <dbReference type="Proteomes" id="UP001432166"/>
    </source>
</evidence>
<evidence type="ECO:0008006" key="3">
    <source>
        <dbReference type="Google" id="ProtNLM"/>
    </source>
</evidence>
<dbReference type="EMBL" id="CP108133">
    <property type="protein sequence ID" value="WTP46907.1"/>
    <property type="molecule type" value="Genomic_DNA"/>
</dbReference>
<proteinExistence type="predicted"/>
<organism evidence="1 2">
    <name type="scientific">Streptomyces tauricus</name>
    <dbReference type="NCBI Taxonomy" id="68274"/>
    <lineage>
        <taxon>Bacteria</taxon>
        <taxon>Bacillati</taxon>
        <taxon>Actinomycetota</taxon>
        <taxon>Actinomycetes</taxon>
        <taxon>Kitasatosporales</taxon>
        <taxon>Streptomycetaceae</taxon>
        <taxon>Streptomyces</taxon>
        <taxon>Streptomyces aurantiacus group</taxon>
    </lineage>
</organism>
<evidence type="ECO:0000313" key="1">
    <source>
        <dbReference type="EMBL" id="WTP46907.1"/>
    </source>
</evidence>
<sequence>MPQVHAAGDVRYEVVRVPFTAEAVDELNLMPPQLAEFITANVDALISVLDTPIREA</sequence>
<reference evidence="1" key="1">
    <citation type="submission" date="2022-10" db="EMBL/GenBank/DDBJ databases">
        <title>The complete genomes of actinobacterial strains from the NBC collection.</title>
        <authorList>
            <person name="Joergensen T.S."/>
            <person name="Alvarez Arevalo M."/>
            <person name="Sterndorff E.B."/>
            <person name="Faurdal D."/>
            <person name="Vuksanovic O."/>
            <person name="Mourched A.-S."/>
            <person name="Charusanti P."/>
            <person name="Shaw S."/>
            <person name="Blin K."/>
            <person name="Weber T."/>
        </authorList>
    </citation>
    <scope>NUCLEOTIDE SEQUENCE</scope>
    <source>
        <strain evidence="1">NBC_00189</strain>
    </source>
</reference>
<dbReference type="Proteomes" id="UP001432166">
    <property type="component" value="Chromosome"/>
</dbReference>
<protein>
    <recommendedName>
        <fullName evidence="3">FXSXX-COOH protein</fullName>
    </recommendedName>
</protein>
<name>A0ABZ1J5L2_9ACTN</name>
<keyword evidence="2" id="KW-1185">Reference proteome</keyword>